<proteinExistence type="predicted"/>
<evidence type="ECO:0000313" key="3">
    <source>
        <dbReference type="Proteomes" id="UP000199063"/>
    </source>
</evidence>
<feature type="region of interest" description="Disordered" evidence="1">
    <location>
        <begin position="1"/>
        <end position="25"/>
    </location>
</feature>
<organism evidence="2 3">
    <name type="scientific">Streptomyces wuyuanensis</name>
    <dbReference type="NCBI Taxonomy" id="1196353"/>
    <lineage>
        <taxon>Bacteria</taxon>
        <taxon>Bacillati</taxon>
        <taxon>Actinomycetota</taxon>
        <taxon>Actinomycetes</taxon>
        <taxon>Kitasatosporales</taxon>
        <taxon>Streptomycetaceae</taxon>
        <taxon>Streptomyces</taxon>
    </lineage>
</organism>
<dbReference type="Proteomes" id="UP000199063">
    <property type="component" value="Unassembled WGS sequence"/>
</dbReference>
<feature type="compositionally biased region" description="Low complexity" evidence="1">
    <location>
        <begin position="7"/>
        <end position="21"/>
    </location>
</feature>
<dbReference type="AlphaFoldDB" id="A0A1H0B3S9"/>
<gene>
    <name evidence="2" type="ORF">SAMN05444921_12639</name>
</gene>
<dbReference type="STRING" id="1196353.SAMN05444921_12639"/>
<reference evidence="3" key="1">
    <citation type="submission" date="2016-10" db="EMBL/GenBank/DDBJ databases">
        <authorList>
            <person name="Varghese N."/>
            <person name="Submissions S."/>
        </authorList>
    </citation>
    <scope>NUCLEOTIDE SEQUENCE [LARGE SCALE GENOMIC DNA]</scope>
    <source>
        <strain evidence="3">CGMCC 4.7042</strain>
    </source>
</reference>
<dbReference type="EMBL" id="FNHI01000026">
    <property type="protein sequence ID" value="SDN40364.1"/>
    <property type="molecule type" value="Genomic_DNA"/>
</dbReference>
<dbReference type="RefSeq" id="WP_093660632.1">
    <property type="nucleotide sequence ID" value="NZ_FNHI01000026.1"/>
</dbReference>
<name>A0A1H0B3S9_9ACTN</name>
<evidence type="ECO:0000313" key="2">
    <source>
        <dbReference type="EMBL" id="SDN40364.1"/>
    </source>
</evidence>
<evidence type="ECO:0000256" key="1">
    <source>
        <dbReference type="SAM" id="MobiDB-lite"/>
    </source>
</evidence>
<accession>A0A1H0B3S9</accession>
<keyword evidence="3" id="KW-1185">Reference proteome</keyword>
<protein>
    <submittedName>
        <fullName evidence="2">Uncharacterized protein</fullName>
    </submittedName>
</protein>
<dbReference type="GeneID" id="40833334"/>
<sequence length="56" mass="5900">MTSSNMPEAESVEPSEAAPAKSVDDQLLDELVGRAQAEGLQLTGEGGLLQQLTVRM</sequence>